<proteinExistence type="predicted"/>
<dbReference type="EMBL" id="UYRT01078672">
    <property type="protein sequence ID" value="VDN19016.1"/>
    <property type="molecule type" value="Genomic_DNA"/>
</dbReference>
<feature type="region of interest" description="Disordered" evidence="1">
    <location>
        <begin position="208"/>
        <end position="252"/>
    </location>
</feature>
<dbReference type="Proteomes" id="UP000271098">
    <property type="component" value="Unassembled WGS sequence"/>
</dbReference>
<feature type="compositionally biased region" description="Polar residues" evidence="1">
    <location>
        <begin position="448"/>
        <end position="458"/>
    </location>
</feature>
<keyword evidence="3" id="KW-1185">Reference proteome</keyword>
<organism evidence="4">
    <name type="scientific">Gongylonema pulchrum</name>
    <dbReference type="NCBI Taxonomy" id="637853"/>
    <lineage>
        <taxon>Eukaryota</taxon>
        <taxon>Metazoa</taxon>
        <taxon>Ecdysozoa</taxon>
        <taxon>Nematoda</taxon>
        <taxon>Chromadorea</taxon>
        <taxon>Rhabditida</taxon>
        <taxon>Spirurina</taxon>
        <taxon>Spiruromorpha</taxon>
        <taxon>Spiruroidea</taxon>
        <taxon>Gongylonematidae</taxon>
        <taxon>Gongylonema</taxon>
    </lineage>
</organism>
<protein>
    <submittedName>
        <fullName evidence="4">Fibroin heavy chain-like</fullName>
    </submittedName>
</protein>
<gene>
    <name evidence="2" type="ORF">GPUH_LOCUS11618</name>
</gene>
<evidence type="ECO:0000313" key="2">
    <source>
        <dbReference type="EMBL" id="VDN19016.1"/>
    </source>
</evidence>
<dbReference type="WBParaSite" id="GPUH_0001163201-mRNA-1">
    <property type="protein sequence ID" value="GPUH_0001163201-mRNA-1"/>
    <property type="gene ID" value="GPUH_0001163201"/>
</dbReference>
<evidence type="ECO:0000313" key="3">
    <source>
        <dbReference type="Proteomes" id="UP000271098"/>
    </source>
</evidence>
<feature type="compositionally biased region" description="Polar residues" evidence="1">
    <location>
        <begin position="341"/>
        <end position="350"/>
    </location>
</feature>
<feature type="region of interest" description="Disordered" evidence="1">
    <location>
        <begin position="319"/>
        <end position="362"/>
    </location>
</feature>
<feature type="compositionally biased region" description="Low complexity" evidence="1">
    <location>
        <begin position="297"/>
        <end position="307"/>
    </location>
</feature>
<reference evidence="2 3" key="2">
    <citation type="submission" date="2018-11" db="EMBL/GenBank/DDBJ databases">
        <authorList>
            <consortium name="Pathogen Informatics"/>
        </authorList>
    </citation>
    <scope>NUCLEOTIDE SEQUENCE [LARGE SCALE GENOMIC DNA]</scope>
</reference>
<feature type="region of interest" description="Disordered" evidence="1">
    <location>
        <begin position="288"/>
        <end position="307"/>
    </location>
</feature>
<dbReference type="AlphaFoldDB" id="A0A183DSC7"/>
<name>A0A183DSC7_9BILA</name>
<evidence type="ECO:0000256" key="1">
    <source>
        <dbReference type="SAM" id="MobiDB-lite"/>
    </source>
</evidence>
<sequence>MGEAKQGACGTGAKKGGGYGVEGADGIVNASGAGGSGGKSSGYSGNFNERSSYMMLGGAGTGAGTYATGSGGGAAGATSAGSSGYKGNFNERSSYVMLGGTGAEAGTYSQNGRGGAATGTSTGSSGYKGNLNERSSYVMLGGAGAGAGTYATGGGGGASTGSSGYKGNFNEKSSYVMLGGAGAGAGTYATGSGSGAASGTSTGFSGYKGSLNERKSDMVPGEASVEADTHVTGSGGGTASGNTTGSSGYRANSNEKSRYFAAGIDKGTDGVIVPSILQESDNDTYFTLPSANRSKAKGAGKVASAPKGISNERSSYFVLGQGPQSTAPSSAGVGTAKKDGSTNITAQNATKPVATRASGKTAYGPGTYLAQSMNKDRSLYLGPAALGVNAVGAANQKKGAGSKGTKNAASNAQSVYLLPGGIASAARNDESLEDMQMTNINSYKSIGSGLENEQTLSDQKVKHKVTGK</sequence>
<reference evidence="4" key="1">
    <citation type="submission" date="2016-06" db="UniProtKB">
        <authorList>
            <consortium name="WormBaseParasite"/>
        </authorList>
    </citation>
    <scope>IDENTIFICATION</scope>
</reference>
<accession>A0A183DSC7</accession>
<feature type="region of interest" description="Disordered" evidence="1">
    <location>
        <begin position="108"/>
        <end position="128"/>
    </location>
</feature>
<feature type="region of interest" description="Disordered" evidence="1">
    <location>
        <begin position="448"/>
        <end position="468"/>
    </location>
</feature>
<evidence type="ECO:0000313" key="4">
    <source>
        <dbReference type="WBParaSite" id="GPUH_0001163201-mRNA-1"/>
    </source>
</evidence>